<dbReference type="PANTHER" id="PTHR43030">
    <property type="entry name" value="PHOSPHOENOLPYRUVATE SYNTHASE"/>
    <property type="match status" value="1"/>
</dbReference>
<reference evidence="19" key="1">
    <citation type="submission" date="2024-04" db="EMBL/GenBank/DDBJ databases">
        <authorList>
            <person name="Roder T."/>
            <person name="Oberhansli S."/>
            <person name="Kreuzer M."/>
        </authorList>
    </citation>
    <scope>NUCLEOTIDE SEQUENCE</scope>
    <source>
        <strain evidence="19">LWS13-1.2</strain>
    </source>
</reference>
<evidence type="ECO:0000256" key="15">
    <source>
        <dbReference type="PIRNR" id="PIRNR000854"/>
    </source>
</evidence>
<evidence type="ECO:0000256" key="7">
    <source>
        <dbReference type="ARBA" id="ARBA00022679"/>
    </source>
</evidence>
<dbReference type="GO" id="GO:0008986">
    <property type="term" value="F:pyruvate, water dikinase activity"/>
    <property type="evidence" value="ECO:0007669"/>
    <property type="project" value="UniProtKB-EC"/>
</dbReference>
<name>A0AAU6SBG1_9MICO</name>
<dbReference type="NCBIfam" id="NF005057">
    <property type="entry name" value="PRK06464.1"/>
    <property type="match status" value="1"/>
</dbReference>
<dbReference type="AlphaFoldDB" id="A0AAU6SBG1"/>
<accession>A0AAU6SBG1</accession>
<evidence type="ECO:0000256" key="13">
    <source>
        <dbReference type="ARBA" id="ARBA00033470"/>
    </source>
</evidence>
<keyword evidence="9 15" id="KW-0547">Nucleotide-binding</keyword>
<dbReference type="SUPFAM" id="SSF51621">
    <property type="entry name" value="Phosphoenolpyruvate/pyruvate domain"/>
    <property type="match status" value="1"/>
</dbReference>
<evidence type="ECO:0000256" key="14">
    <source>
        <dbReference type="ARBA" id="ARBA00047700"/>
    </source>
</evidence>
<dbReference type="InterPro" id="IPR006319">
    <property type="entry name" value="PEP_synth"/>
</dbReference>
<dbReference type="InterPro" id="IPR040442">
    <property type="entry name" value="Pyrv_kinase-like_dom_sf"/>
</dbReference>
<dbReference type="GO" id="GO:0046872">
    <property type="term" value="F:metal ion binding"/>
    <property type="evidence" value="ECO:0007669"/>
    <property type="project" value="UniProtKB-KW"/>
</dbReference>
<dbReference type="EC" id="2.7.9.2" evidence="5 15"/>
<dbReference type="InterPro" id="IPR015813">
    <property type="entry name" value="Pyrv/PenolPyrv_kinase-like_dom"/>
</dbReference>
<dbReference type="InterPro" id="IPR002192">
    <property type="entry name" value="PPDK_AMP/ATP-bd"/>
</dbReference>
<dbReference type="InterPro" id="IPR036637">
    <property type="entry name" value="Phosphohistidine_dom_sf"/>
</dbReference>
<dbReference type="NCBIfam" id="TIGR01418">
    <property type="entry name" value="PEP_synth"/>
    <property type="match status" value="1"/>
</dbReference>
<evidence type="ECO:0000256" key="11">
    <source>
        <dbReference type="ARBA" id="ARBA00022840"/>
    </source>
</evidence>
<dbReference type="RefSeq" id="WP_349428853.1">
    <property type="nucleotide sequence ID" value="NZ_CP151632.1"/>
</dbReference>
<dbReference type="FunFam" id="3.30.1490.20:FF:000010">
    <property type="entry name" value="Phosphoenolpyruvate synthase"/>
    <property type="match status" value="1"/>
</dbReference>
<evidence type="ECO:0000256" key="6">
    <source>
        <dbReference type="ARBA" id="ARBA00021623"/>
    </source>
</evidence>
<dbReference type="Gene3D" id="3.30.1490.20">
    <property type="entry name" value="ATP-grasp fold, A domain"/>
    <property type="match status" value="1"/>
</dbReference>
<evidence type="ECO:0000256" key="12">
    <source>
        <dbReference type="ARBA" id="ARBA00022842"/>
    </source>
</evidence>
<keyword evidence="12 15" id="KW-0460">Magnesium</keyword>
<evidence type="ECO:0000259" key="17">
    <source>
        <dbReference type="Pfam" id="PF01326"/>
    </source>
</evidence>
<dbReference type="PROSITE" id="PS00370">
    <property type="entry name" value="PEP_ENZYMES_PHOS_SITE"/>
    <property type="match status" value="1"/>
</dbReference>
<dbReference type="FunFam" id="3.30.470.20:FF:000017">
    <property type="entry name" value="Phosphoenolpyruvate synthase"/>
    <property type="match status" value="1"/>
</dbReference>
<evidence type="ECO:0000256" key="2">
    <source>
        <dbReference type="ARBA" id="ARBA00002988"/>
    </source>
</evidence>
<dbReference type="Pfam" id="PF01326">
    <property type="entry name" value="PPDK_N"/>
    <property type="match status" value="1"/>
</dbReference>
<dbReference type="InterPro" id="IPR018274">
    <property type="entry name" value="PEP_util_AS"/>
</dbReference>
<keyword evidence="10 15" id="KW-0418">Kinase</keyword>
<comment type="cofactor">
    <cofactor evidence="1 15">
        <name>Mg(2+)</name>
        <dbReference type="ChEBI" id="CHEBI:18420"/>
    </cofactor>
</comment>
<dbReference type="Gene3D" id="3.50.30.10">
    <property type="entry name" value="Phosphohistidine domain"/>
    <property type="match status" value="1"/>
</dbReference>
<evidence type="ECO:0000256" key="1">
    <source>
        <dbReference type="ARBA" id="ARBA00001946"/>
    </source>
</evidence>
<dbReference type="PANTHER" id="PTHR43030:SF1">
    <property type="entry name" value="PHOSPHOENOLPYRUVATE SYNTHASE"/>
    <property type="match status" value="1"/>
</dbReference>
<dbReference type="InterPro" id="IPR023151">
    <property type="entry name" value="PEP_util_CS"/>
</dbReference>
<comment type="function">
    <text evidence="2 15">Catalyzes the phosphorylation of pyruvate to phosphoenolpyruvate.</text>
</comment>
<evidence type="ECO:0000256" key="5">
    <source>
        <dbReference type="ARBA" id="ARBA00011996"/>
    </source>
</evidence>
<comment type="similarity">
    <text evidence="4 15">Belongs to the PEP-utilizing enzyme family.</text>
</comment>
<dbReference type="InterPro" id="IPR000121">
    <property type="entry name" value="PEP_util_C"/>
</dbReference>
<keyword evidence="11 15" id="KW-0067">ATP-binding</keyword>
<evidence type="ECO:0000259" key="16">
    <source>
        <dbReference type="Pfam" id="PF00391"/>
    </source>
</evidence>
<dbReference type="Pfam" id="PF02896">
    <property type="entry name" value="PEP-utilizers_C"/>
    <property type="match status" value="1"/>
</dbReference>
<protein>
    <recommendedName>
        <fullName evidence="6 15">Phosphoenolpyruvate synthase</fullName>
        <shortName evidence="15">PEP synthase</shortName>
        <ecNumber evidence="5 15">2.7.9.2</ecNumber>
    </recommendedName>
    <alternativeName>
        <fullName evidence="13 15">Pyruvate, water dikinase</fullName>
    </alternativeName>
</protein>
<evidence type="ECO:0000256" key="10">
    <source>
        <dbReference type="ARBA" id="ARBA00022777"/>
    </source>
</evidence>
<keyword evidence="7 15" id="KW-0808">Transferase</keyword>
<dbReference type="SUPFAM" id="SSF52009">
    <property type="entry name" value="Phosphohistidine domain"/>
    <property type="match status" value="1"/>
</dbReference>
<dbReference type="FunFam" id="3.50.30.10:FF:000002">
    <property type="entry name" value="Phosphoenolpyruvate synthase"/>
    <property type="match status" value="1"/>
</dbReference>
<dbReference type="Pfam" id="PF00391">
    <property type="entry name" value="PEP-utilizers"/>
    <property type="match status" value="1"/>
</dbReference>
<dbReference type="FunFam" id="3.20.20.60:FF:000010">
    <property type="entry name" value="Phosphoenolpyruvate synthase"/>
    <property type="match status" value="1"/>
</dbReference>
<organism evidence="19">
    <name type="scientific">Microbacterium sp. LWS13-1.2</name>
    <dbReference type="NCBI Taxonomy" id="3135264"/>
    <lineage>
        <taxon>Bacteria</taxon>
        <taxon>Bacillati</taxon>
        <taxon>Actinomycetota</taxon>
        <taxon>Actinomycetes</taxon>
        <taxon>Micrococcales</taxon>
        <taxon>Microbacteriaceae</taxon>
        <taxon>Microbacterium</taxon>
    </lineage>
</organism>
<dbReference type="Gene3D" id="3.20.20.60">
    <property type="entry name" value="Phosphoenolpyruvate-binding domains"/>
    <property type="match status" value="1"/>
</dbReference>
<dbReference type="PIRSF" id="PIRSF000854">
    <property type="entry name" value="PEP_synthase"/>
    <property type="match status" value="1"/>
</dbReference>
<evidence type="ECO:0000256" key="9">
    <source>
        <dbReference type="ARBA" id="ARBA00022741"/>
    </source>
</evidence>
<dbReference type="Gene3D" id="3.30.470.20">
    <property type="entry name" value="ATP-grasp fold, B domain"/>
    <property type="match status" value="1"/>
</dbReference>
<dbReference type="GO" id="GO:0005524">
    <property type="term" value="F:ATP binding"/>
    <property type="evidence" value="ECO:0007669"/>
    <property type="project" value="UniProtKB-KW"/>
</dbReference>
<dbReference type="InterPro" id="IPR013815">
    <property type="entry name" value="ATP_grasp_subdomain_1"/>
</dbReference>
<dbReference type="PROSITE" id="PS00742">
    <property type="entry name" value="PEP_ENZYMES_2"/>
    <property type="match status" value="1"/>
</dbReference>
<feature type="domain" description="Pyruvate phosphate dikinase AMP/ATP-binding" evidence="17">
    <location>
        <begin position="17"/>
        <end position="345"/>
    </location>
</feature>
<keyword evidence="8 15" id="KW-0479">Metal-binding</keyword>
<evidence type="ECO:0000256" key="8">
    <source>
        <dbReference type="ARBA" id="ARBA00022723"/>
    </source>
</evidence>
<dbReference type="InterPro" id="IPR008279">
    <property type="entry name" value="PEP-util_enz_mobile_dom"/>
</dbReference>
<comment type="pathway">
    <text evidence="3 15">Carbohydrate biosynthesis; gluconeogenesis.</text>
</comment>
<evidence type="ECO:0000256" key="3">
    <source>
        <dbReference type="ARBA" id="ARBA00004742"/>
    </source>
</evidence>
<dbReference type="EMBL" id="CP151632">
    <property type="protein sequence ID" value="WZO34295.1"/>
    <property type="molecule type" value="Genomic_DNA"/>
</dbReference>
<comment type="catalytic activity">
    <reaction evidence="14 15">
        <text>pyruvate + ATP + H2O = phosphoenolpyruvate + AMP + phosphate + 2 H(+)</text>
        <dbReference type="Rhea" id="RHEA:11364"/>
        <dbReference type="ChEBI" id="CHEBI:15361"/>
        <dbReference type="ChEBI" id="CHEBI:15377"/>
        <dbReference type="ChEBI" id="CHEBI:15378"/>
        <dbReference type="ChEBI" id="CHEBI:30616"/>
        <dbReference type="ChEBI" id="CHEBI:43474"/>
        <dbReference type="ChEBI" id="CHEBI:58702"/>
        <dbReference type="ChEBI" id="CHEBI:456215"/>
        <dbReference type="EC" id="2.7.9.2"/>
    </reaction>
</comment>
<gene>
    <name evidence="19" type="primary">ppsA</name>
    <name evidence="19" type="ORF">MRBLWS13_001950</name>
</gene>
<proteinExistence type="inferred from homology"/>
<dbReference type="SUPFAM" id="SSF56059">
    <property type="entry name" value="Glutathione synthetase ATP-binding domain-like"/>
    <property type="match status" value="1"/>
</dbReference>
<evidence type="ECO:0000259" key="18">
    <source>
        <dbReference type="Pfam" id="PF02896"/>
    </source>
</evidence>
<feature type="domain" description="PEP-utilising enzyme mobile" evidence="16">
    <location>
        <begin position="387"/>
        <end position="456"/>
    </location>
</feature>
<feature type="domain" description="PEP-utilising enzyme C-terminal" evidence="18">
    <location>
        <begin position="482"/>
        <end position="789"/>
    </location>
</feature>
<evidence type="ECO:0000256" key="4">
    <source>
        <dbReference type="ARBA" id="ARBA00007837"/>
    </source>
</evidence>
<sequence length="793" mass="86517">MSNILWFGEIGMSDLASVGGKNASLGEMISHLSSAGVRVPGGFATTADAYRRFLAEDALADRIRSVVEALDTDDVAELARVGATVREWVESQPFPADLERDIRKAYDALLRDDADPEGVTWAVRSSATAEDLPDASFAGQQETFLNIGGVENILQAIRSVYASLYNDRAIAYRVHHGFDHAEVALSAGVQRMVRSDVGASGVMFTVDTESGFDQAVFVTSSYGLGEAVVQGAVNPDEFYAYKPALRAGRPAVLKRSLGEKAITMRYAEGRSAGASTVFADVDPADRARFSLTDAEVEELGRIAVVIEEHYGRPMDIEWGKDGLDGRLYVLQARPETVVSREKANVMRRYVLRERGPVLVEGRAIGQRIGAGPVRVLTSIDQMHDFVPGEVLVADMTDPDWEPIMKRASAIVTNRGGRTCHAAIIARELGIPAVVGTGAATRVLLEGQEVTVSCAEGDEGHVYAGALEFELEETELDRMPELPVKIMMNVGTPDQAFSFARLPHRGVGLARLEFIINRQIGIHPRALLAVDELPGDLGDNIRSRIAAYPSPPEYFVQRVAEGVSTIAAAFAPEPVIVRLSDFKSNEYANLIGGSLYEPEEENPMIGYRGASRYISPEFRACFDLECEAMRRVRDDMGLTNVQLMVPFVRTLAEAEAVVELLAENGLRREENGLKLIMMCELPSNAVLADRFLDHFDGFSIGSNDMTQLTLGLDRDSALVASTFDERDPAVLAMLEMAIEACRRRGKYVGICGQGPSDHPDLAEWLLDRGIESMSLNPDTVVETWMRLARAAAPV</sequence>
<evidence type="ECO:0000313" key="19">
    <source>
        <dbReference type="EMBL" id="WZO34295.1"/>
    </source>
</evidence>